<dbReference type="AlphaFoldDB" id="A0A8T0SDN0"/>
<dbReference type="Proteomes" id="UP000823388">
    <property type="component" value="Chromosome 5K"/>
</dbReference>
<dbReference type="InterPro" id="IPR053253">
    <property type="entry name" value="Sex_diff_modulator"/>
</dbReference>
<dbReference type="PANTHER" id="PTHR33087">
    <property type="entry name" value="OS07G0539200 PROTEIN"/>
    <property type="match status" value="1"/>
</dbReference>
<gene>
    <name evidence="1" type="ORF">PVAP13_5KG008536</name>
</gene>
<sequence>MLLEEFFSVQHGEYKVSTFEPRDFLVEFSSAADADRVLHAHYPAEAPFQLVWKRWRRQATASLQSLRFRVLIELRGIPAHGRNISTVRIILDTSCSDLVEAPPELVGDDSKKYFVGAWCIHPDLVPQTKMIFI</sequence>
<keyword evidence="2" id="KW-1185">Reference proteome</keyword>
<proteinExistence type="predicted"/>
<name>A0A8T0SDN0_PANVG</name>
<evidence type="ECO:0000313" key="2">
    <source>
        <dbReference type="Proteomes" id="UP000823388"/>
    </source>
</evidence>
<comment type="caution">
    <text evidence="1">The sequence shown here is derived from an EMBL/GenBank/DDBJ whole genome shotgun (WGS) entry which is preliminary data.</text>
</comment>
<protein>
    <submittedName>
        <fullName evidence="1">Uncharacterized protein</fullName>
    </submittedName>
</protein>
<accession>A0A8T0SDN0</accession>
<dbReference type="PANTHER" id="PTHR33087:SF38">
    <property type="entry name" value="OS10G0201600 PROTEIN"/>
    <property type="match status" value="1"/>
</dbReference>
<evidence type="ECO:0000313" key="1">
    <source>
        <dbReference type="EMBL" id="KAG2594726.1"/>
    </source>
</evidence>
<organism evidence="1 2">
    <name type="scientific">Panicum virgatum</name>
    <name type="common">Blackwell switchgrass</name>
    <dbReference type="NCBI Taxonomy" id="38727"/>
    <lineage>
        <taxon>Eukaryota</taxon>
        <taxon>Viridiplantae</taxon>
        <taxon>Streptophyta</taxon>
        <taxon>Embryophyta</taxon>
        <taxon>Tracheophyta</taxon>
        <taxon>Spermatophyta</taxon>
        <taxon>Magnoliopsida</taxon>
        <taxon>Liliopsida</taxon>
        <taxon>Poales</taxon>
        <taxon>Poaceae</taxon>
        <taxon>PACMAD clade</taxon>
        <taxon>Panicoideae</taxon>
        <taxon>Panicodae</taxon>
        <taxon>Paniceae</taxon>
        <taxon>Panicinae</taxon>
        <taxon>Panicum</taxon>
        <taxon>Panicum sect. Hiantes</taxon>
    </lineage>
</organism>
<reference evidence="1" key="1">
    <citation type="submission" date="2020-05" db="EMBL/GenBank/DDBJ databases">
        <title>WGS assembly of Panicum virgatum.</title>
        <authorList>
            <person name="Lovell J.T."/>
            <person name="Jenkins J."/>
            <person name="Shu S."/>
            <person name="Juenger T.E."/>
            <person name="Schmutz J."/>
        </authorList>
    </citation>
    <scope>NUCLEOTIDE SEQUENCE</scope>
    <source>
        <strain evidence="1">AP13</strain>
    </source>
</reference>
<dbReference type="EMBL" id="CM029045">
    <property type="protein sequence ID" value="KAG2594726.1"/>
    <property type="molecule type" value="Genomic_DNA"/>
</dbReference>